<keyword evidence="6 10" id="KW-1133">Transmembrane helix</keyword>
<dbReference type="PROSITE" id="PS00914">
    <property type="entry name" value="SYNTAXIN"/>
    <property type="match status" value="1"/>
</dbReference>
<dbReference type="Pfam" id="PF11416">
    <property type="entry name" value="Syntaxin-5_N"/>
    <property type="match status" value="1"/>
</dbReference>
<feature type="region of interest" description="Disordered" evidence="9">
    <location>
        <begin position="30"/>
        <end position="51"/>
    </location>
</feature>
<evidence type="ECO:0000256" key="1">
    <source>
        <dbReference type="ARBA" id="ARBA00004211"/>
    </source>
</evidence>
<dbReference type="SMART" id="SM00397">
    <property type="entry name" value="t_SNARE"/>
    <property type="match status" value="1"/>
</dbReference>
<dbReference type="CDD" id="cd15844">
    <property type="entry name" value="SNARE_syntaxin5"/>
    <property type="match status" value="1"/>
</dbReference>
<evidence type="ECO:0000256" key="2">
    <source>
        <dbReference type="ARBA" id="ARBA00009063"/>
    </source>
</evidence>
<dbReference type="GO" id="GO:0006906">
    <property type="term" value="P:vesicle fusion"/>
    <property type="evidence" value="ECO:0007669"/>
    <property type="project" value="TreeGrafter"/>
</dbReference>
<dbReference type="AlphaFoldDB" id="A0A250XGS3"/>
<dbReference type="PANTHER" id="PTHR19957">
    <property type="entry name" value="SYNTAXIN"/>
    <property type="match status" value="1"/>
</dbReference>
<dbReference type="Pfam" id="PF05739">
    <property type="entry name" value="SNARE"/>
    <property type="match status" value="1"/>
</dbReference>
<evidence type="ECO:0000256" key="6">
    <source>
        <dbReference type="ARBA" id="ARBA00022989"/>
    </source>
</evidence>
<evidence type="ECO:0000256" key="3">
    <source>
        <dbReference type="ARBA" id="ARBA00022448"/>
    </source>
</evidence>
<dbReference type="EMBL" id="BEGY01000078">
    <property type="protein sequence ID" value="GAX82277.1"/>
    <property type="molecule type" value="Genomic_DNA"/>
</dbReference>
<dbReference type="Gene3D" id="1.20.58.70">
    <property type="match status" value="1"/>
</dbReference>
<keyword evidence="3" id="KW-0813">Transport</keyword>
<keyword evidence="13" id="KW-1185">Reference proteome</keyword>
<dbReference type="InterPro" id="IPR045242">
    <property type="entry name" value="Syntaxin"/>
</dbReference>
<evidence type="ECO:0000256" key="10">
    <source>
        <dbReference type="SAM" id="Phobius"/>
    </source>
</evidence>
<comment type="subcellular location">
    <subcellularLocation>
        <location evidence="1">Membrane</location>
        <topology evidence="1">Single-pass type IV membrane protein</topology>
    </subcellularLocation>
</comment>
<dbReference type="GO" id="GO:0048278">
    <property type="term" value="P:vesicle docking"/>
    <property type="evidence" value="ECO:0007669"/>
    <property type="project" value="TreeGrafter"/>
</dbReference>
<dbReference type="GO" id="GO:0000139">
    <property type="term" value="C:Golgi membrane"/>
    <property type="evidence" value="ECO:0007669"/>
    <property type="project" value="TreeGrafter"/>
</dbReference>
<reference evidence="12 13" key="1">
    <citation type="submission" date="2017-08" db="EMBL/GenBank/DDBJ databases">
        <title>Acidophilic green algal genome provides insights into adaptation to an acidic environment.</title>
        <authorList>
            <person name="Hirooka S."/>
            <person name="Hirose Y."/>
            <person name="Kanesaki Y."/>
            <person name="Higuchi S."/>
            <person name="Fujiwara T."/>
            <person name="Onuma R."/>
            <person name="Era A."/>
            <person name="Ohbayashi R."/>
            <person name="Uzuka A."/>
            <person name="Nozaki H."/>
            <person name="Yoshikawa H."/>
            <person name="Miyagishima S.Y."/>
        </authorList>
    </citation>
    <scope>NUCLEOTIDE SEQUENCE [LARGE SCALE GENOMIC DNA]</scope>
    <source>
        <strain evidence="12 13">NIES-2499</strain>
    </source>
</reference>
<protein>
    <recommendedName>
        <fullName evidence="11">t-SNARE coiled-coil homology domain-containing protein</fullName>
    </recommendedName>
</protein>
<evidence type="ECO:0000256" key="7">
    <source>
        <dbReference type="ARBA" id="ARBA00023054"/>
    </source>
</evidence>
<feature type="compositionally biased region" description="Polar residues" evidence="9">
    <location>
        <begin position="30"/>
        <end position="42"/>
    </location>
</feature>
<dbReference type="GO" id="GO:0000149">
    <property type="term" value="F:SNARE binding"/>
    <property type="evidence" value="ECO:0007669"/>
    <property type="project" value="TreeGrafter"/>
</dbReference>
<gene>
    <name evidence="12" type="ORF">CEUSTIGMA_g9706.t1</name>
</gene>
<dbReference type="GO" id="GO:0005484">
    <property type="term" value="F:SNAP receptor activity"/>
    <property type="evidence" value="ECO:0007669"/>
    <property type="project" value="InterPro"/>
</dbReference>
<feature type="region of interest" description="Disordered" evidence="9">
    <location>
        <begin position="186"/>
        <end position="248"/>
    </location>
</feature>
<feature type="transmembrane region" description="Helical" evidence="10">
    <location>
        <begin position="322"/>
        <end position="342"/>
    </location>
</feature>
<dbReference type="Proteomes" id="UP000232323">
    <property type="component" value="Unassembled WGS sequence"/>
</dbReference>
<evidence type="ECO:0000256" key="8">
    <source>
        <dbReference type="ARBA" id="ARBA00023136"/>
    </source>
</evidence>
<dbReference type="GO" id="GO:0031201">
    <property type="term" value="C:SNARE complex"/>
    <property type="evidence" value="ECO:0007669"/>
    <property type="project" value="TreeGrafter"/>
</dbReference>
<evidence type="ECO:0000256" key="4">
    <source>
        <dbReference type="ARBA" id="ARBA00022692"/>
    </source>
</evidence>
<dbReference type="InterPro" id="IPR010989">
    <property type="entry name" value="SNARE"/>
</dbReference>
<dbReference type="InterPro" id="IPR000727">
    <property type="entry name" value="T_SNARE_dom"/>
</dbReference>
<dbReference type="SUPFAM" id="SSF47661">
    <property type="entry name" value="t-snare proteins"/>
    <property type="match status" value="1"/>
</dbReference>
<evidence type="ECO:0000256" key="5">
    <source>
        <dbReference type="ARBA" id="ARBA00022927"/>
    </source>
</evidence>
<dbReference type="PROSITE" id="PS50192">
    <property type="entry name" value="T_SNARE"/>
    <property type="match status" value="1"/>
</dbReference>
<proteinExistence type="inferred from homology"/>
<keyword evidence="8 10" id="KW-0472">Membrane</keyword>
<dbReference type="STRING" id="1157962.A0A250XGS3"/>
<organism evidence="12 13">
    <name type="scientific">Chlamydomonas eustigma</name>
    <dbReference type="NCBI Taxonomy" id="1157962"/>
    <lineage>
        <taxon>Eukaryota</taxon>
        <taxon>Viridiplantae</taxon>
        <taxon>Chlorophyta</taxon>
        <taxon>core chlorophytes</taxon>
        <taxon>Chlorophyceae</taxon>
        <taxon>CS clade</taxon>
        <taxon>Chlamydomonadales</taxon>
        <taxon>Chlamydomonadaceae</taxon>
        <taxon>Chlamydomonas</taxon>
    </lineage>
</organism>
<feature type="compositionally biased region" description="Low complexity" evidence="9">
    <location>
        <begin position="232"/>
        <end position="248"/>
    </location>
</feature>
<comment type="similarity">
    <text evidence="2">Belongs to the syntaxin family.</text>
</comment>
<sequence>MRNATSSSVKERTSEFASVVERIRKQQGILNSASATGTNGVSGMSEGPDSKTPLLQSEFSRRAADIGHGIHRTSLKLQKLAQLAKRTSMFDDNTSEVEELTGMIKQDIQAMNAAIAELQKVSAKASDASKQSADHSHTVVDSLRSRLKDATAEFKDVLTTRTDNLKHHKERRGLFSVNNEAESAMPLLPPQHRNSVASGHHFQPSSAHNAGVINGSSGSTAGLSGGGPAPPSFLQQSSQQQQQLVLSQPQDTYLTSRAEALRNVESTIVELGTIFNKLGEMVAQQGEVAIRIDENIDDTLSNVTGAQAQLMKYLNTVSSNRWLIMKVFAVLMAFLILFVVFIA</sequence>
<dbReference type="OrthoDB" id="421009at2759"/>
<feature type="compositionally biased region" description="Polar residues" evidence="9">
    <location>
        <begin position="192"/>
        <end position="208"/>
    </location>
</feature>
<dbReference type="GO" id="GO:0006888">
    <property type="term" value="P:endoplasmic reticulum to Golgi vesicle-mediated transport"/>
    <property type="evidence" value="ECO:0007669"/>
    <property type="project" value="TreeGrafter"/>
</dbReference>
<evidence type="ECO:0000259" key="11">
    <source>
        <dbReference type="PROSITE" id="PS50192"/>
    </source>
</evidence>
<accession>A0A250XGS3</accession>
<keyword evidence="5" id="KW-0653">Protein transport</keyword>
<evidence type="ECO:0000256" key="9">
    <source>
        <dbReference type="SAM" id="MobiDB-lite"/>
    </source>
</evidence>
<keyword evidence="7" id="KW-0175">Coiled coil</keyword>
<dbReference type="GO" id="GO:0006886">
    <property type="term" value="P:intracellular protein transport"/>
    <property type="evidence" value="ECO:0007669"/>
    <property type="project" value="InterPro"/>
</dbReference>
<dbReference type="InterPro" id="IPR006012">
    <property type="entry name" value="Syntaxin/epimorphin_CS"/>
</dbReference>
<name>A0A250XGS3_9CHLO</name>
<comment type="caution">
    <text evidence="12">The sequence shown here is derived from an EMBL/GenBank/DDBJ whole genome shotgun (WGS) entry which is preliminary data.</text>
</comment>
<dbReference type="InterPro" id="IPR021538">
    <property type="entry name" value="Syntaxin-5_N"/>
</dbReference>
<dbReference type="PANTHER" id="PTHR19957:SF3">
    <property type="entry name" value="SYNTAXIN-5"/>
    <property type="match status" value="1"/>
</dbReference>
<evidence type="ECO:0000313" key="12">
    <source>
        <dbReference type="EMBL" id="GAX82277.1"/>
    </source>
</evidence>
<evidence type="ECO:0000313" key="13">
    <source>
        <dbReference type="Proteomes" id="UP000232323"/>
    </source>
</evidence>
<feature type="domain" description="T-SNARE coiled-coil homology" evidence="11">
    <location>
        <begin position="251"/>
        <end position="313"/>
    </location>
</feature>
<keyword evidence="4 10" id="KW-0812">Transmembrane</keyword>